<evidence type="ECO:0000256" key="2">
    <source>
        <dbReference type="SAM" id="Phobius"/>
    </source>
</evidence>
<keyword evidence="2" id="KW-0472">Membrane</keyword>
<evidence type="ECO:0000313" key="3">
    <source>
        <dbReference type="EMBL" id="OGD87427.1"/>
    </source>
</evidence>
<evidence type="ECO:0000256" key="1">
    <source>
        <dbReference type="SAM" id="MobiDB-lite"/>
    </source>
</evidence>
<name>A0A1F5G6F2_9BACT</name>
<sequence>MEQKKIALSIIGLGALVVPVILLIIFANRSQEQPQISAGNRSIDPQTVQDVVRNIPSPDPIILPSPSPATVSAELDLEGSPSAE</sequence>
<keyword evidence="2" id="KW-0812">Transmembrane</keyword>
<dbReference type="AlphaFoldDB" id="A0A1F5G6F2"/>
<reference evidence="3 4" key="1">
    <citation type="journal article" date="2016" name="Nat. Commun.">
        <title>Thousands of microbial genomes shed light on interconnected biogeochemical processes in an aquifer system.</title>
        <authorList>
            <person name="Anantharaman K."/>
            <person name="Brown C.T."/>
            <person name="Hug L.A."/>
            <person name="Sharon I."/>
            <person name="Castelle C.J."/>
            <person name="Probst A.J."/>
            <person name="Thomas B.C."/>
            <person name="Singh A."/>
            <person name="Wilkins M.J."/>
            <person name="Karaoz U."/>
            <person name="Brodie E.L."/>
            <person name="Williams K.H."/>
            <person name="Hubbard S.S."/>
            <person name="Banfield J.F."/>
        </authorList>
    </citation>
    <scope>NUCLEOTIDE SEQUENCE [LARGE SCALE GENOMIC DNA]</scope>
</reference>
<proteinExistence type="predicted"/>
<dbReference type="Proteomes" id="UP000177369">
    <property type="component" value="Unassembled WGS sequence"/>
</dbReference>
<evidence type="ECO:0000313" key="4">
    <source>
        <dbReference type="Proteomes" id="UP000177369"/>
    </source>
</evidence>
<gene>
    <name evidence="3" type="ORF">A3D04_00010</name>
</gene>
<dbReference type="EMBL" id="MFBD01000048">
    <property type="protein sequence ID" value="OGD87427.1"/>
    <property type="molecule type" value="Genomic_DNA"/>
</dbReference>
<dbReference type="STRING" id="1797714.A3D04_00010"/>
<keyword evidence="2" id="KW-1133">Transmembrane helix</keyword>
<feature type="region of interest" description="Disordered" evidence="1">
    <location>
        <begin position="55"/>
        <end position="84"/>
    </location>
</feature>
<comment type="caution">
    <text evidence="3">The sequence shown here is derived from an EMBL/GenBank/DDBJ whole genome shotgun (WGS) entry which is preliminary data.</text>
</comment>
<feature type="compositionally biased region" description="Pro residues" evidence="1">
    <location>
        <begin position="57"/>
        <end position="67"/>
    </location>
</feature>
<accession>A0A1F5G6F2</accession>
<feature type="transmembrane region" description="Helical" evidence="2">
    <location>
        <begin position="6"/>
        <end position="27"/>
    </location>
</feature>
<protein>
    <submittedName>
        <fullName evidence="3">Uncharacterized protein</fullName>
    </submittedName>
</protein>
<organism evidence="3 4">
    <name type="scientific">Candidatus Curtissbacteria bacterium RIFCSPHIGHO2_02_FULL_40_16b</name>
    <dbReference type="NCBI Taxonomy" id="1797714"/>
    <lineage>
        <taxon>Bacteria</taxon>
        <taxon>Candidatus Curtissiibacteriota</taxon>
    </lineage>
</organism>